<reference evidence="1" key="1">
    <citation type="submission" date="2023-08" db="EMBL/GenBank/DDBJ databases">
        <title>A de novo genome assembly of Solanum verrucosum Schlechtendal, a Mexican diploid species geographically isolated from the other diploid A-genome species in potato relatives.</title>
        <authorList>
            <person name="Hosaka K."/>
        </authorList>
    </citation>
    <scope>NUCLEOTIDE SEQUENCE</scope>
    <source>
        <tissue evidence="1">Young leaves</tissue>
    </source>
</reference>
<dbReference type="Proteomes" id="UP001234989">
    <property type="component" value="Chromosome 6"/>
</dbReference>
<evidence type="ECO:0000313" key="1">
    <source>
        <dbReference type="EMBL" id="WMV33461.1"/>
    </source>
</evidence>
<keyword evidence="2" id="KW-1185">Reference proteome</keyword>
<accession>A0AAF0R825</accession>
<feature type="non-terminal residue" evidence="1">
    <location>
        <position position="73"/>
    </location>
</feature>
<sequence length="73" mass="8668">MEYEELVKNEDISWRQKSRTLWLKEGDMNTKFFHKMANAHKSTCVQKRMNEDLPVILKDALSSQRKTGGFYKT</sequence>
<dbReference type="AlphaFoldDB" id="A0AAF0R825"/>
<protein>
    <submittedName>
        <fullName evidence="1">Uncharacterized protein</fullName>
    </submittedName>
</protein>
<name>A0AAF0R825_SOLVR</name>
<evidence type="ECO:0000313" key="2">
    <source>
        <dbReference type="Proteomes" id="UP001234989"/>
    </source>
</evidence>
<dbReference type="EMBL" id="CP133617">
    <property type="protein sequence ID" value="WMV33461.1"/>
    <property type="molecule type" value="Genomic_DNA"/>
</dbReference>
<gene>
    <name evidence="1" type="ORF">MTR67_026846</name>
</gene>
<proteinExistence type="predicted"/>
<organism evidence="1 2">
    <name type="scientific">Solanum verrucosum</name>
    <dbReference type="NCBI Taxonomy" id="315347"/>
    <lineage>
        <taxon>Eukaryota</taxon>
        <taxon>Viridiplantae</taxon>
        <taxon>Streptophyta</taxon>
        <taxon>Embryophyta</taxon>
        <taxon>Tracheophyta</taxon>
        <taxon>Spermatophyta</taxon>
        <taxon>Magnoliopsida</taxon>
        <taxon>eudicotyledons</taxon>
        <taxon>Gunneridae</taxon>
        <taxon>Pentapetalae</taxon>
        <taxon>asterids</taxon>
        <taxon>lamiids</taxon>
        <taxon>Solanales</taxon>
        <taxon>Solanaceae</taxon>
        <taxon>Solanoideae</taxon>
        <taxon>Solaneae</taxon>
        <taxon>Solanum</taxon>
    </lineage>
</organism>